<accession>A0A0E9WLG3</accession>
<dbReference type="EMBL" id="GBXM01017353">
    <property type="protein sequence ID" value="JAH91224.1"/>
    <property type="molecule type" value="Transcribed_RNA"/>
</dbReference>
<sequence length="100" mass="11043">MAMKSPTSMRMMSPMKSHLNLRRTMNFMVLQGFVNQKKDVSGRLGGSSFGFMLGSSLPFPAGFSSESFSVTISRVISTFPPNSLFPSFSIMHGHQPLTDF</sequence>
<protein>
    <submittedName>
        <fullName evidence="1">Uncharacterized protein</fullName>
    </submittedName>
</protein>
<dbReference type="AlphaFoldDB" id="A0A0E9WLG3"/>
<reference evidence="1" key="1">
    <citation type="submission" date="2014-11" db="EMBL/GenBank/DDBJ databases">
        <authorList>
            <person name="Amaro Gonzalez C."/>
        </authorList>
    </citation>
    <scope>NUCLEOTIDE SEQUENCE</scope>
</reference>
<proteinExistence type="predicted"/>
<reference evidence="1" key="2">
    <citation type="journal article" date="2015" name="Fish Shellfish Immunol.">
        <title>Early steps in the European eel (Anguilla anguilla)-Vibrio vulnificus interaction in the gills: Role of the RtxA13 toxin.</title>
        <authorList>
            <person name="Callol A."/>
            <person name="Pajuelo D."/>
            <person name="Ebbesson L."/>
            <person name="Teles M."/>
            <person name="MacKenzie S."/>
            <person name="Amaro C."/>
        </authorList>
    </citation>
    <scope>NUCLEOTIDE SEQUENCE</scope>
</reference>
<evidence type="ECO:0000313" key="1">
    <source>
        <dbReference type="EMBL" id="JAH91224.1"/>
    </source>
</evidence>
<organism evidence="1">
    <name type="scientific">Anguilla anguilla</name>
    <name type="common">European freshwater eel</name>
    <name type="synonym">Muraena anguilla</name>
    <dbReference type="NCBI Taxonomy" id="7936"/>
    <lineage>
        <taxon>Eukaryota</taxon>
        <taxon>Metazoa</taxon>
        <taxon>Chordata</taxon>
        <taxon>Craniata</taxon>
        <taxon>Vertebrata</taxon>
        <taxon>Euteleostomi</taxon>
        <taxon>Actinopterygii</taxon>
        <taxon>Neopterygii</taxon>
        <taxon>Teleostei</taxon>
        <taxon>Anguilliformes</taxon>
        <taxon>Anguillidae</taxon>
        <taxon>Anguilla</taxon>
    </lineage>
</organism>
<name>A0A0E9WLG3_ANGAN</name>